<evidence type="ECO:0000313" key="1">
    <source>
        <dbReference type="EMBL" id="MBW76604.1"/>
    </source>
</evidence>
<dbReference type="EMBL" id="GGFL01012426">
    <property type="protein sequence ID" value="MBW76604.1"/>
    <property type="molecule type" value="Transcribed_RNA"/>
</dbReference>
<sequence length="66" mass="6991">MHATAAFCGPFGSIPAAAAVLGGVAWTGHHPFWHRSLHAIFSIYAEHTLWPPFWGPLVSPPLGSSA</sequence>
<protein>
    <submittedName>
        <fullName evidence="1">Putative secreted protein</fullName>
    </submittedName>
</protein>
<accession>A0A2M4DG95</accession>
<organism evidence="1">
    <name type="scientific">Anopheles darlingi</name>
    <name type="common">Mosquito</name>
    <dbReference type="NCBI Taxonomy" id="43151"/>
    <lineage>
        <taxon>Eukaryota</taxon>
        <taxon>Metazoa</taxon>
        <taxon>Ecdysozoa</taxon>
        <taxon>Arthropoda</taxon>
        <taxon>Hexapoda</taxon>
        <taxon>Insecta</taxon>
        <taxon>Pterygota</taxon>
        <taxon>Neoptera</taxon>
        <taxon>Endopterygota</taxon>
        <taxon>Diptera</taxon>
        <taxon>Nematocera</taxon>
        <taxon>Culicoidea</taxon>
        <taxon>Culicidae</taxon>
        <taxon>Anophelinae</taxon>
        <taxon>Anopheles</taxon>
    </lineage>
</organism>
<reference evidence="1" key="1">
    <citation type="submission" date="2018-01" db="EMBL/GenBank/DDBJ databases">
        <title>An insight into the sialome of Amazonian anophelines.</title>
        <authorList>
            <person name="Ribeiro J.M."/>
            <person name="Scarpassa V."/>
            <person name="Calvo E."/>
        </authorList>
    </citation>
    <scope>NUCLEOTIDE SEQUENCE</scope>
</reference>
<dbReference type="AlphaFoldDB" id="A0A2M4DG95"/>
<proteinExistence type="predicted"/>
<name>A0A2M4DG95_ANODA</name>